<dbReference type="Pfam" id="PF07714">
    <property type="entry name" value="PK_Tyr_Ser-Thr"/>
    <property type="match status" value="1"/>
</dbReference>
<dbReference type="VEuPathDB" id="FungiDB:FUN_003880"/>
<evidence type="ECO:0000256" key="2">
    <source>
        <dbReference type="ARBA" id="ARBA00022741"/>
    </source>
</evidence>
<evidence type="ECO:0000256" key="3">
    <source>
        <dbReference type="ARBA" id="ARBA00022777"/>
    </source>
</evidence>
<dbReference type="GO" id="GO:0004674">
    <property type="term" value="F:protein serine/threonine kinase activity"/>
    <property type="evidence" value="ECO:0007669"/>
    <property type="project" value="TreeGrafter"/>
</dbReference>
<gene>
    <name evidence="6" type="ORF">RhiirC2_110113</name>
</gene>
<evidence type="ECO:0000259" key="5">
    <source>
        <dbReference type="PROSITE" id="PS50011"/>
    </source>
</evidence>
<keyword evidence="1" id="KW-0808">Transferase</keyword>
<comment type="caution">
    <text evidence="6">The sequence shown here is derived from an EMBL/GenBank/DDBJ whole genome shotgun (WGS) entry which is preliminary data.</text>
</comment>
<reference evidence="6 7" key="1">
    <citation type="submission" date="2016-04" db="EMBL/GenBank/DDBJ databases">
        <title>Genome analyses suggest a sexual origin of heterokaryosis in a supposedly ancient asexual fungus.</title>
        <authorList>
            <person name="Ropars J."/>
            <person name="Sedzielewska K."/>
            <person name="Noel J."/>
            <person name="Charron P."/>
            <person name="Farinelli L."/>
            <person name="Marton T."/>
            <person name="Kruger M."/>
            <person name="Pelin A."/>
            <person name="Brachmann A."/>
            <person name="Corradi N."/>
        </authorList>
    </citation>
    <scope>NUCLEOTIDE SEQUENCE [LARGE SCALE GENOMIC DNA]</scope>
    <source>
        <strain evidence="6 7">C2</strain>
    </source>
</reference>
<evidence type="ECO:0000313" key="7">
    <source>
        <dbReference type="Proteomes" id="UP000233469"/>
    </source>
</evidence>
<feature type="non-terminal residue" evidence="6">
    <location>
        <position position="1"/>
    </location>
</feature>
<dbReference type="SUPFAM" id="SSF56112">
    <property type="entry name" value="Protein kinase-like (PK-like)"/>
    <property type="match status" value="1"/>
</dbReference>
<dbReference type="InterPro" id="IPR051681">
    <property type="entry name" value="Ser/Thr_Kinases-Pseudokinases"/>
</dbReference>
<dbReference type="GO" id="GO:0005524">
    <property type="term" value="F:ATP binding"/>
    <property type="evidence" value="ECO:0007669"/>
    <property type="project" value="UniProtKB-KW"/>
</dbReference>
<evidence type="ECO:0000313" key="6">
    <source>
        <dbReference type="EMBL" id="PKK77090.1"/>
    </source>
</evidence>
<evidence type="ECO:0000256" key="4">
    <source>
        <dbReference type="ARBA" id="ARBA00022840"/>
    </source>
</evidence>
<dbReference type="InterPro" id="IPR000719">
    <property type="entry name" value="Prot_kinase_dom"/>
</dbReference>
<keyword evidence="4" id="KW-0067">ATP-binding</keyword>
<dbReference type="Proteomes" id="UP000233469">
    <property type="component" value="Unassembled WGS sequence"/>
</dbReference>
<organism evidence="6 7">
    <name type="scientific">Rhizophagus irregularis</name>
    <dbReference type="NCBI Taxonomy" id="588596"/>
    <lineage>
        <taxon>Eukaryota</taxon>
        <taxon>Fungi</taxon>
        <taxon>Fungi incertae sedis</taxon>
        <taxon>Mucoromycota</taxon>
        <taxon>Glomeromycotina</taxon>
        <taxon>Glomeromycetes</taxon>
        <taxon>Glomerales</taxon>
        <taxon>Glomeraceae</taxon>
        <taxon>Rhizophagus</taxon>
    </lineage>
</organism>
<dbReference type="VEuPathDB" id="FungiDB:RhiirA1_476053"/>
<dbReference type="Gene3D" id="1.10.510.10">
    <property type="entry name" value="Transferase(Phosphotransferase) domain 1"/>
    <property type="match status" value="1"/>
</dbReference>
<sequence>IINEFLNEVKTYSIKKQGDIPKIFGISQDLNTKEYIMVLDDEYCEKCDESLDEYRWCKSCQINYLEKIFTNLSGNEKIDDFVHGMRLKMESSYESVYEWIPYDQFDDIKEISKDNFNTIYLAKWRDGQLYYHDRWFRKPDSKIILKYLHNSQNYTTEFLNNEVKDYSLDKLDGVLGISQDPSTNDYIIVFQYYHCEKCGNRYTNGQDMNFKWCTSCQINYLEKNFTNWSSGNEEIDVLIQKMQLKIDSMFDKVFEWIPYNQFSNIDEVEEGEFSAIWKDGPLIFDYDKKEWIRKSDKKVGLKYLYDSQSNIGEFLNEAKAYLEDELEDIEIHGISQNPNTNDYIIVLWQNDSYESCEKCGEEYLNEFNEDNKWCRKCQMDEINNNFLDWSGDERIDNFIQELQYKIDDPINNIIFEWIPYNQFSNIKLIGEGGFAVVYSAIWRDGLLKYSNNKWTRTSNTKVALKYLHNSQNISDGFLNEIKAYSNNLEFKVLKIYGLSQDPNTKNYVMILEYAEGGNFYDWMIVNYNYFDWSYKIFVLYDIISGLLRIHEKDMVHRDFHPGNILFNKLILDEKNTTIYIADMGLCGQADDLDETKIYGVMPYVAPEVLRGKPYTISADIYSFGMIMYFTATGRQPFANREHDFNLMLEICKENIRPEINEQEAPQFYIDLMKRCWSSDPDSRPDVSELESLFFDFLDDPGIEDQLKEADEYRKALIENNQSTHSSTYSKAICVSRILDTSELEGQLDEMII</sequence>
<dbReference type="PANTHER" id="PTHR44329">
    <property type="entry name" value="SERINE/THREONINE-PROTEIN KINASE TNNI3K-RELATED"/>
    <property type="match status" value="1"/>
</dbReference>
<evidence type="ECO:0000256" key="1">
    <source>
        <dbReference type="ARBA" id="ARBA00022679"/>
    </source>
</evidence>
<dbReference type="PANTHER" id="PTHR44329:SF288">
    <property type="entry name" value="MITOGEN-ACTIVATED PROTEIN KINASE KINASE KINASE 20"/>
    <property type="match status" value="1"/>
</dbReference>
<keyword evidence="2" id="KW-0547">Nucleotide-binding</keyword>
<keyword evidence="3 6" id="KW-0418">Kinase</keyword>
<proteinExistence type="predicted"/>
<dbReference type="PROSITE" id="PS50011">
    <property type="entry name" value="PROTEIN_KINASE_DOM"/>
    <property type="match status" value="1"/>
</dbReference>
<dbReference type="VEuPathDB" id="FungiDB:RhiirFUN_010721"/>
<dbReference type="InterPro" id="IPR001245">
    <property type="entry name" value="Ser-Thr/Tyr_kinase_cat_dom"/>
</dbReference>
<protein>
    <submittedName>
        <fullName evidence="6">Kinase-like protein</fullName>
    </submittedName>
</protein>
<reference evidence="6 7" key="2">
    <citation type="submission" date="2017-10" db="EMBL/GenBank/DDBJ databases">
        <title>Extensive intraspecific genome diversity in a model arbuscular mycorrhizal fungus.</title>
        <authorList>
            <person name="Chen E.C.H."/>
            <person name="Morin E."/>
            <person name="Baudet D."/>
            <person name="Noel J."/>
            <person name="Ndikumana S."/>
            <person name="Charron P."/>
            <person name="St-Onge C."/>
            <person name="Giorgi J."/>
            <person name="Grigoriev I.V."/>
            <person name="Roux C."/>
            <person name="Martin F.M."/>
            <person name="Corradi N."/>
        </authorList>
    </citation>
    <scope>NUCLEOTIDE SEQUENCE [LARGE SCALE GENOMIC DNA]</scope>
    <source>
        <strain evidence="6 7">C2</strain>
    </source>
</reference>
<dbReference type="AlphaFoldDB" id="A0A2N1NT84"/>
<accession>A0A2N1NT84</accession>
<dbReference type="EMBL" id="LLXL01000148">
    <property type="protein sequence ID" value="PKK77090.1"/>
    <property type="molecule type" value="Genomic_DNA"/>
</dbReference>
<dbReference type="InterPro" id="IPR011009">
    <property type="entry name" value="Kinase-like_dom_sf"/>
</dbReference>
<feature type="domain" description="Protein kinase" evidence="5">
    <location>
        <begin position="423"/>
        <end position="694"/>
    </location>
</feature>
<name>A0A2N1NT84_9GLOM</name>